<dbReference type="OrthoDB" id="672793at2759"/>
<accession>A0A7L1GWI6</accession>
<reference evidence="5 6" key="1">
    <citation type="submission" date="2019-09" db="EMBL/GenBank/DDBJ databases">
        <title>Bird 10,000 Genomes (B10K) Project - Family phase.</title>
        <authorList>
            <person name="Zhang G."/>
        </authorList>
    </citation>
    <scope>NUCLEOTIDE SEQUENCE [LARGE SCALE GENOMIC DNA]</scope>
    <source>
        <strain evidence="5">B10K-DU-001-78</strain>
        <tissue evidence="5">Muscle</tissue>
    </source>
</reference>
<dbReference type="Proteomes" id="UP000557230">
    <property type="component" value="Unassembled WGS sequence"/>
</dbReference>
<dbReference type="InterPro" id="IPR011146">
    <property type="entry name" value="HIT-like"/>
</dbReference>
<dbReference type="PRINTS" id="PR00332">
    <property type="entry name" value="HISTRIAD"/>
</dbReference>
<feature type="domain" description="HIT" evidence="4">
    <location>
        <begin position="3"/>
        <end position="83"/>
    </location>
</feature>
<evidence type="ECO:0000313" key="6">
    <source>
        <dbReference type="Proteomes" id="UP000557230"/>
    </source>
</evidence>
<keyword evidence="6" id="KW-1185">Reference proteome</keyword>
<comment type="similarity">
    <text evidence="2">Belongs to the HINT family.</text>
</comment>
<evidence type="ECO:0000256" key="2">
    <source>
        <dbReference type="ARBA" id="ARBA00025764"/>
    </source>
</evidence>
<dbReference type="GO" id="GO:0003824">
    <property type="term" value="F:catalytic activity"/>
    <property type="evidence" value="ECO:0007669"/>
    <property type="project" value="InterPro"/>
</dbReference>
<dbReference type="AlphaFoldDB" id="A0A7L1GWI6"/>
<dbReference type="EMBL" id="VXBD01012813">
    <property type="protein sequence ID" value="NXN17509.1"/>
    <property type="molecule type" value="Genomic_DNA"/>
</dbReference>
<protein>
    <submittedName>
        <fullName evidence="5">HINT1 protein</fullName>
    </submittedName>
</protein>
<dbReference type="Gene3D" id="3.30.428.10">
    <property type="entry name" value="HIT-like"/>
    <property type="match status" value="1"/>
</dbReference>
<evidence type="ECO:0000256" key="1">
    <source>
        <dbReference type="ARBA" id="ARBA00024472"/>
    </source>
</evidence>
<comment type="caution">
    <text evidence="5">The sequence shown here is derived from an EMBL/GenBank/DDBJ whole genome shotgun (WGS) entry which is preliminary data.</text>
</comment>
<proteinExistence type="inferred from homology"/>
<evidence type="ECO:0000313" key="5">
    <source>
        <dbReference type="EMBL" id="NXN17509.1"/>
    </source>
</evidence>
<gene>
    <name evidence="5" type="primary">Hint1_0</name>
    <name evidence="5" type="ORF">INDMAC_R12954</name>
</gene>
<feature type="non-terminal residue" evidence="5">
    <location>
        <position position="90"/>
    </location>
</feature>
<organism evidence="5 6">
    <name type="scientific">Indicator maculatus</name>
    <name type="common">spotted honeyguide</name>
    <dbReference type="NCBI Taxonomy" id="545262"/>
    <lineage>
        <taxon>Eukaryota</taxon>
        <taxon>Metazoa</taxon>
        <taxon>Chordata</taxon>
        <taxon>Craniata</taxon>
        <taxon>Vertebrata</taxon>
        <taxon>Euteleostomi</taxon>
        <taxon>Archelosauria</taxon>
        <taxon>Archosauria</taxon>
        <taxon>Dinosauria</taxon>
        <taxon>Saurischia</taxon>
        <taxon>Theropoda</taxon>
        <taxon>Coelurosauria</taxon>
        <taxon>Aves</taxon>
        <taxon>Neognathae</taxon>
        <taxon>Neoaves</taxon>
        <taxon>Telluraves</taxon>
        <taxon>Coraciimorphae</taxon>
        <taxon>Piciformes</taxon>
        <taxon>Indicatoridae</taxon>
        <taxon>Indicator</taxon>
    </lineage>
</organism>
<comment type="catalytic activity">
    <reaction evidence="1">
        <text>adenosine 5'-phosphoramidate + H2O = NH4(+) + AMP</text>
        <dbReference type="Rhea" id="RHEA:67916"/>
        <dbReference type="ChEBI" id="CHEBI:15377"/>
        <dbReference type="ChEBI" id="CHEBI:28938"/>
        <dbReference type="ChEBI" id="CHEBI:57890"/>
        <dbReference type="ChEBI" id="CHEBI:456215"/>
    </reaction>
</comment>
<feature type="active site" description="Tele-AMP-histidine intermediate" evidence="3">
    <location>
        <position position="76"/>
    </location>
</feature>
<dbReference type="Pfam" id="PF01230">
    <property type="entry name" value="HIT"/>
    <property type="match status" value="1"/>
</dbReference>
<evidence type="ECO:0000256" key="3">
    <source>
        <dbReference type="PIRSR" id="PIRSR601310-1"/>
    </source>
</evidence>
<name>A0A7L1GWI6_9PICI</name>
<dbReference type="PANTHER" id="PTHR23089">
    <property type="entry name" value="HISTIDINE TRIAD HIT PROTEIN"/>
    <property type="match status" value="1"/>
</dbReference>
<dbReference type="InterPro" id="IPR001310">
    <property type="entry name" value="Histidine_triad_HIT"/>
</dbReference>
<evidence type="ECO:0000259" key="4">
    <source>
        <dbReference type="Pfam" id="PF01230"/>
    </source>
</evidence>
<feature type="non-terminal residue" evidence="5">
    <location>
        <position position="1"/>
    </location>
</feature>
<sequence>QRLVFPDLSPHAPPLFLVMPEEPIIRLSEAEDSAQSLPGHLVTVGKKRAAHLGLSDGFRVAADEGPEGGQSVYHVHLRILRGHRLGCPPG</sequence>
<dbReference type="SUPFAM" id="SSF54197">
    <property type="entry name" value="HIT-like"/>
    <property type="match status" value="1"/>
</dbReference>
<dbReference type="InterPro" id="IPR036265">
    <property type="entry name" value="HIT-like_sf"/>
</dbReference>